<dbReference type="GO" id="GO:0038187">
    <property type="term" value="F:pattern recognition receptor activity"/>
    <property type="evidence" value="ECO:0000318"/>
    <property type="project" value="GO_Central"/>
</dbReference>
<reference evidence="3" key="1">
    <citation type="submission" date="2012-12" db="EMBL/GenBank/DDBJ databases">
        <authorList>
            <person name="Hellsten U."/>
            <person name="Grimwood J."/>
            <person name="Chapman J.A."/>
            <person name="Shapiro H."/>
            <person name="Aerts A."/>
            <person name="Otillar R.P."/>
            <person name="Terry A.Y."/>
            <person name="Boore J.L."/>
            <person name="Simakov O."/>
            <person name="Marletaz F."/>
            <person name="Cho S.-J."/>
            <person name="Edsinger-Gonzales E."/>
            <person name="Havlak P."/>
            <person name="Kuo D.-H."/>
            <person name="Larsson T."/>
            <person name="Lv J."/>
            <person name="Arendt D."/>
            <person name="Savage R."/>
            <person name="Osoegawa K."/>
            <person name="de Jong P."/>
            <person name="Lindberg D.R."/>
            <person name="Seaver E.C."/>
            <person name="Weisblat D.A."/>
            <person name="Putnam N.H."/>
            <person name="Grigoriev I.V."/>
            <person name="Rokhsar D.S."/>
        </authorList>
    </citation>
    <scope>NUCLEOTIDE SEQUENCE</scope>
</reference>
<gene>
    <name evidence="2" type="primary">20206804</name>
    <name evidence="1" type="ORF">HELRODRAFT_178516</name>
</gene>
<dbReference type="EMBL" id="AMQM01006463">
    <property type="status" value="NOT_ANNOTATED_CDS"/>
    <property type="molecule type" value="Genomic_DNA"/>
</dbReference>
<dbReference type="CTD" id="20206804"/>
<dbReference type="AlphaFoldDB" id="T1FDA5"/>
<keyword evidence="3" id="KW-1185">Reference proteome</keyword>
<name>T1FDA5_HELRO</name>
<reference evidence="2" key="3">
    <citation type="submission" date="2015-06" db="UniProtKB">
        <authorList>
            <consortium name="EnsemblMetazoa"/>
        </authorList>
    </citation>
    <scope>IDENTIFICATION</scope>
</reference>
<dbReference type="GO" id="GO:0006955">
    <property type="term" value="P:immune response"/>
    <property type="evidence" value="ECO:0000318"/>
    <property type="project" value="GO_Central"/>
</dbReference>
<dbReference type="Proteomes" id="UP000015101">
    <property type="component" value="Unassembled WGS sequence"/>
</dbReference>
<dbReference type="InterPro" id="IPR016186">
    <property type="entry name" value="C-type_lectin-like/link_sf"/>
</dbReference>
<dbReference type="CDD" id="cd00037">
    <property type="entry name" value="CLECT"/>
    <property type="match status" value="1"/>
</dbReference>
<dbReference type="InParanoid" id="T1FDA5"/>
<dbReference type="KEGG" id="hro:HELRODRAFT_178516"/>
<dbReference type="Gene3D" id="3.10.100.10">
    <property type="entry name" value="Mannose-Binding Protein A, subunit A"/>
    <property type="match status" value="1"/>
</dbReference>
<dbReference type="SUPFAM" id="SSF56436">
    <property type="entry name" value="C-type lectin-like"/>
    <property type="match status" value="1"/>
</dbReference>
<evidence type="ECO:0000313" key="1">
    <source>
        <dbReference type="EMBL" id="ESN97067.1"/>
    </source>
</evidence>
<dbReference type="EnsemblMetazoa" id="HelroT178516">
    <property type="protein sequence ID" value="HelroP178516"/>
    <property type="gene ID" value="HelroG178516"/>
</dbReference>
<evidence type="ECO:0008006" key="4">
    <source>
        <dbReference type="Google" id="ProtNLM"/>
    </source>
</evidence>
<dbReference type="GeneID" id="20206804"/>
<dbReference type="GO" id="GO:0009897">
    <property type="term" value="C:external side of plasma membrane"/>
    <property type="evidence" value="ECO:0000318"/>
    <property type="project" value="GO_Central"/>
</dbReference>
<proteinExistence type="predicted"/>
<dbReference type="GO" id="GO:0030246">
    <property type="term" value="F:carbohydrate binding"/>
    <property type="evidence" value="ECO:0000318"/>
    <property type="project" value="GO_Central"/>
</dbReference>
<evidence type="ECO:0000313" key="3">
    <source>
        <dbReference type="Proteomes" id="UP000015101"/>
    </source>
</evidence>
<dbReference type="RefSeq" id="XP_009024851.1">
    <property type="nucleotide sequence ID" value="XM_009026603.1"/>
</dbReference>
<sequence length="222" mass="25646">MAKTCVKKRFQIFTTMLFLVSLVCYSIRSQRANQALFTRACSYFANFRQHVKVCFDDYMPILKKLKSDSVADCIQKCFVATSMNLRGVNYLTSVQSCSCVPKMNVLLNVTPQLTGGCLAFVTHDCPPEFDYVVENNKCYNYQQPQNTWNISRDICNSLLNAHPVVIDDPYENSALLSYFKEKWFSYSWTAGLRMFANGTWFFGWEPYPDIYLNIKSEFVSVI</sequence>
<dbReference type="EMBL" id="KB097456">
    <property type="protein sequence ID" value="ESN97067.1"/>
    <property type="molecule type" value="Genomic_DNA"/>
</dbReference>
<protein>
    <recommendedName>
        <fullName evidence="4">C-type lectin domain-containing protein</fullName>
    </recommendedName>
</protein>
<reference evidence="1 3" key="2">
    <citation type="journal article" date="2013" name="Nature">
        <title>Insights into bilaterian evolution from three spiralian genomes.</title>
        <authorList>
            <person name="Simakov O."/>
            <person name="Marletaz F."/>
            <person name="Cho S.J."/>
            <person name="Edsinger-Gonzales E."/>
            <person name="Havlak P."/>
            <person name="Hellsten U."/>
            <person name="Kuo D.H."/>
            <person name="Larsson T."/>
            <person name="Lv J."/>
            <person name="Arendt D."/>
            <person name="Savage R."/>
            <person name="Osoegawa K."/>
            <person name="de Jong P."/>
            <person name="Grimwood J."/>
            <person name="Chapman J.A."/>
            <person name="Shapiro H."/>
            <person name="Aerts A."/>
            <person name="Otillar R.P."/>
            <person name="Terry A.Y."/>
            <person name="Boore J.L."/>
            <person name="Grigoriev I.V."/>
            <person name="Lindberg D.R."/>
            <person name="Seaver E.C."/>
            <person name="Weisblat D.A."/>
            <person name="Putnam N.H."/>
            <person name="Rokhsar D.S."/>
        </authorList>
    </citation>
    <scope>NUCLEOTIDE SEQUENCE</scope>
</reference>
<organism evidence="2 3">
    <name type="scientific">Helobdella robusta</name>
    <name type="common">Californian leech</name>
    <dbReference type="NCBI Taxonomy" id="6412"/>
    <lineage>
        <taxon>Eukaryota</taxon>
        <taxon>Metazoa</taxon>
        <taxon>Spiralia</taxon>
        <taxon>Lophotrochozoa</taxon>
        <taxon>Annelida</taxon>
        <taxon>Clitellata</taxon>
        <taxon>Hirudinea</taxon>
        <taxon>Rhynchobdellida</taxon>
        <taxon>Glossiphoniidae</taxon>
        <taxon>Helobdella</taxon>
    </lineage>
</organism>
<evidence type="ECO:0000313" key="2">
    <source>
        <dbReference type="EnsemblMetazoa" id="HelroP178516"/>
    </source>
</evidence>
<dbReference type="InterPro" id="IPR016187">
    <property type="entry name" value="CTDL_fold"/>
</dbReference>
<dbReference type="HOGENOM" id="CLU_070181_1_0_1"/>
<accession>T1FDA5</accession>